<evidence type="ECO:0000259" key="4">
    <source>
        <dbReference type="Pfam" id="PF15619"/>
    </source>
</evidence>
<proteinExistence type="inferred from homology"/>
<feature type="region of interest" description="Disordered" evidence="3">
    <location>
        <begin position="1"/>
        <end position="225"/>
    </location>
</feature>
<sequence>MTAVNDNDSFFDSDGEHDNQKADSPYLKGAYDRRGDSPATQRVAKNKSLTPSTSGNFSAKSSDSIMSEKRGTKSYRYDDSPSRSRSRSQTPSPYRSPLPRSPAYSDSFNSEDSDQDSRKASPERTKKETSAKPRGRARGGYSSTSSNRFNSGTSQDSRTTFKGYGGSSNYGKTNNRTKKAFQKTPIKKPAAANNTNKRSNSIASSQASPRNAGNEVTRRMLSAKGHTISRLRNEFNQLQQQHDETLQENKLLKALQRRQERALAKFDNEESELPQLLKKHSAELDSMRRRIRKYQEHERDKDRRMKDKDERLLRTEDELKSLSAVAEDKGLLERHELQKRVDRLKTKLENRDKKIEEQERYVEHMKKNQRHELRERQGREEELKGRMGSLERENERLQMQLREKEKELEVRNIYSNRLIKPPGKLRYNLSPTSLKPVMLSKATSTVDQPKLPHPPPPDRQPRDRSAEELRRREETNARVKSPKDVTPKKEDKIESEKPKWEEPKQEEPKSKEPKQELSEHEKILRDLDMGWEKRDGGEGTQRQEEERRRQEEADKRKKQEEERQWQLAERLRREEEEERWRRHEKEEAEAKKKREEEEKPSVYQRPSFLGSKKDAPTSQYKPSFLGSSPSTKSKFSFSKQNDDSATYKPSFLNTSNKPDHQNPNQTSANTTQSTHETTPSSFNLSSNPKSKKVDEDDDFFETQPPSSDLPAWLRGGSDTTKVQERERKKKEVLQDTSYSPHFDNSPGDDAEENIPFFGSKPTEAQKPPTTKTPPYAVNSVRDLQKYSRGDISGSPKRGRDEGGTFGQNQANNADQEKEAERLAEERRKKDLLLARMRDIDDGKKPDSGKSHKNYNFSKPVENLHNGIPSHPDEAAPTKAKKDDALAFGSYAPTFTSSKAAQKPKKKSFFDDEDDEGDPFSKPTPAASQPDKRAHLMATVFCDSPSEEKSTKSSFGDDKNVFTSSTKAKPVSYPWEKKVEIGGGANATNPAVANGVKDKGPPASKAAMNMSHDSLDDIDDIEEVIL</sequence>
<evidence type="ECO:0000256" key="3">
    <source>
        <dbReference type="SAM" id="MobiDB-lite"/>
    </source>
</evidence>
<evidence type="ECO:0000256" key="2">
    <source>
        <dbReference type="ARBA" id="ARBA00023054"/>
    </source>
</evidence>
<comment type="similarity">
    <text evidence="1">Belongs to the LCA5 family.</text>
</comment>
<evidence type="ECO:0000256" key="1">
    <source>
        <dbReference type="ARBA" id="ARBA00010229"/>
    </source>
</evidence>
<feature type="compositionally biased region" description="Basic and acidic residues" evidence="3">
    <location>
        <begin position="721"/>
        <end position="733"/>
    </location>
</feature>
<feature type="domain" description="Lebercilin" evidence="4">
    <location>
        <begin position="216"/>
        <end position="408"/>
    </location>
</feature>
<feature type="compositionally biased region" description="Polar residues" evidence="3">
    <location>
        <begin position="47"/>
        <end position="65"/>
    </location>
</feature>
<dbReference type="Proteomes" id="UP000887568">
    <property type="component" value="Unplaced"/>
</dbReference>
<feature type="compositionally biased region" description="Basic and acidic residues" evidence="3">
    <location>
        <begin position="459"/>
        <end position="600"/>
    </location>
</feature>
<dbReference type="GO" id="GO:0042073">
    <property type="term" value="P:intraciliary transport"/>
    <property type="evidence" value="ECO:0007669"/>
    <property type="project" value="TreeGrafter"/>
</dbReference>
<feature type="compositionally biased region" description="Basic and acidic residues" evidence="3">
    <location>
        <begin position="814"/>
        <end position="849"/>
    </location>
</feature>
<keyword evidence="6" id="KW-1185">Reference proteome</keyword>
<dbReference type="PANTHER" id="PTHR16650:SF6">
    <property type="entry name" value="GH21622P"/>
    <property type="match status" value="1"/>
</dbReference>
<feature type="compositionally biased region" description="Basic and acidic residues" evidence="3">
    <location>
        <begin position="66"/>
        <end position="82"/>
    </location>
</feature>
<evidence type="ECO:0000313" key="6">
    <source>
        <dbReference type="Proteomes" id="UP000887568"/>
    </source>
</evidence>
<name>A0A914BL97_PATMI</name>
<dbReference type="OrthoDB" id="10071648at2759"/>
<dbReference type="OMA" id="HANEVRA"/>
<accession>A0A914BL97</accession>
<feature type="compositionally biased region" description="Basic and acidic residues" evidence="3">
    <location>
        <begin position="115"/>
        <end position="131"/>
    </location>
</feature>
<keyword evidence="2" id="KW-0175">Coiled coil</keyword>
<feature type="compositionally biased region" description="Low complexity" evidence="3">
    <location>
        <begin position="627"/>
        <end position="639"/>
    </location>
</feature>
<dbReference type="EnsemblMetazoa" id="XM_038220946.1">
    <property type="protein sequence ID" value="XP_038076874.1"/>
    <property type="gene ID" value="LOC119744803"/>
</dbReference>
<organism evidence="5 6">
    <name type="scientific">Patiria miniata</name>
    <name type="common">Bat star</name>
    <name type="synonym">Asterina miniata</name>
    <dbReference type="NCBI Taxonomy" id="46514"/>
    <lineage>
        <taxon>Eukaryota</taxon>
        <taxon>Metazoa</taxon>
        <taxon>Echinodermata</taxon>
        <taxon>Eleutherozoa</taxon>
        <taxon>Asterozoa</taxon>
        <taxon>Asteroidea</taxon>
        <taxon>Valvatacea</taxon>
        <taxon>Valvatida</taxon>
        <taxon>Asterinidae</taxon>
        <taxon>Patiria</taxon>
    </lineage>
</organism>
<feature type="compositionally biased region" description="Polar residues" evidence="3">
    <location>
        <begin position="192"/>
        <end position="211"/>
    </location>
</feature>
<feature type="region of interest" description="Disordered" evidence="3">
    <location>
        <begin position="981"/>
        <end position="1010"/>
    </location>
</feature>
<dbReference type="CTD" id="167691"/>
<dbReference type="GO" id="GO:0005930">
    <property type="term" value="C:axoneme"/>
    <property type="evidence" value="ECO:0007669"/>
    <property type="project" value="TreeGrafter"/>
</dbReference>
<dbReference type="PANTHER" id="PTHR16650">
    <property type="entry name" value="C21ORF13-RELATED"/>
    <property type="match status" value="1"/>
</dbReference>
<dbReference type="InterPro" id="IPR026188">
    <property type="entry name" value="Lebercilin-like"/>
</dbReference>
<feature type="region of interest" description="Disordered" evidence="3">
    <location>
        <begin position="413"/>
        <end position="968"/>
    </location>
</feature>
<protein>
    <recommendedName>
        <fullName evidence="4">Lebercilin domain-containing protein</fullName>
    </recommendedName>
</protein>
<feature type="region of interest" description="Disordered" evidence="3">
    <location>
        <begin position="364"/>
        <end position="394"/>
    </location>
</feature>
<evidence type="ECO:0000313" key="5">
    <source>
        <dbReference type="EnsemblMetazoa" id="XP_038076874.1"/>
    </source>
</evidence>
<dbReference type="Pfam" id="PF15619">
    <property type="entry name" value="Lebercilin"/>
    <property type="match status" value="1"/>
</dbReference>
<feature type="compositionally biased region" description="Polar residues" evidence="3">
    <location>
        <begin position="141"/>
        <end position="160"/>
    </location>
</feature>
<feature type="compositionally biased region" description="Basic and acidic residues" evidence="3">
    <location>
        <begin position="945"/>
        <end position="959"/>
    </location>
</feature>
<dbReference type="RefSeq" id="XP_038076874.1">
    <property type="nucleotide sequence ID" value="XM_038220946.1"/>
</dbReference>
<feature type="compositionally biased region" description="Polar residues" evidence="3">
    <location>
        <begin position="651"/>
        <end position="688"/>
    </location>
</feature>
<dbReference type="InterPro" id="IPR028933">
    <property type="entry name" value="Lebercilin_dom"/>
</dbReference>
<reference evidence="5" key="1">
    <citation type="submission" date="2022-11" db="UniProtKB">
        <authorList>
            <consortium name="EnsemblMetazoa"/>
        </authorList>
    </citation>
    <scope>IDENTIFICATION</scope>
</reference>
<dbReference type="GeneID" id="119744803"/>
<feature type="compositionally biased region" description="Basic and acidic residues" evidence="3">
    <location>
        <begin position="870"/>
        <end position="884"/>
    </location>
</feature>
<dbReference type="AlphaFoldDB" id="A0A914BL97"/>